<dbReference type="PANTHER" id="PTHR33265:SF26">
    <property type="entry name" value="OS06G0554600 PROTEIN"/>
    <property type="match status" value="1"/>
</dbReference>
<reference evidence="1" key="1">
    <citation type="journal article" date="2017" name="Nature">
        <title>The genome of Chenopodium quinoa.</title>
        <authorList>
            <person name="Jarvis D.E."/>
            <person name="Ho Y.S."/>
            <person name="Lightfoot D.J."/>
            <person name="Schmoeckel S.M."/>
            <person name="Li B."/>
            <person name="Borm T.J.A."/>
            <person name="Ohyanagi H."/>
            <person name="Mineta K."/>
            <person name="Michell C.T."/>
            <person name="Saber N."/>
            <person name="Kharbatia N.M."/>
            <person name="Rupper R.R."/>
            <person name="Sharp A.R."/>
            <person name="Dally N."/>
            <person name="Boughton B.A."/>
            <person name="Woo Y.H."/>
            <person name="Gao G."/>
            <person name="Schijlen E.G.W.M."/>
            <person name="Guo X."/>
            <person name="Momin A.A."/>
            <person name="Negrao S."/>
            <person name="Al-Babili S."/>
            <person name="Gehring C."/>
            <person name="Roessner U."/>
            <person name="Jung C."/>
            <person name="Murphy K."/>
            <person name="Arold S.T."/>
            <person name="Gojobori T."/>
            <person name="van der Linden C.G."/>
            <person name="van Loo E.N."/>
            <person name="Jellen E.N."/>
            <person name="Maughan P.J."/>
            <person name="Tester M."/>
        </authorList>
    </citation>
    <scope>NUCLEOTIDE SEQUENCE [LARGE SCALE GENOMIC DNA]</scope>
    <source>
        <strain evidence="1">cv. PI 614886</strain>
    </source>
</reference>
<keyword evidence="2" id="KW-1185">Reference proteome</keyword>
<proteinExistence type="predicted"/>
<dbReference type="Proteomes" id="UP000596660">
    <property type="component" value="Unplaced"/>
</dbReference>
<dbReference type="EnsemblPlants" id="AUR62031896-RA">
    <property type="protein sequence ID" value="AUR62031896-RA:cds"/>
    <property type="gene ID" value="AUR62031896"/>
</dbReference>
<name>A0A803MLT4_CHEQI</name>
<dbReference type="AlphaFoldDB" id="A0A803MLT4"/>
<organism evidence="1 2">
    <name type="scientific">Chenopodium quinoa</name>
    <name type="common">Quinoa</name>
    <dbReference type="NCBI Taxonomy" id="63459"/>
    <lineage>
        <taxon>Eukaryota</taxon>
        <taxon>Viridiplantae</taxon>
        <taxon>Streptophyta</taxon>
        <taxon>Embryophyta</taxon>
        <taxon>Tracheophyta</taxon>
        <taxon>Spermatophyta</taxon>
        <taxon>Magnoliopsida</taxon>
        <taxon>eudicotyledons</taxon>
        <taxon>Gunneridae</taxon>
        <taxon>Pentapetalae</taxon>
        <taxon>Caryophyllales</taxon>
        <taxon>Chenopodiaceae</taxon>
        <taxon>Chenopodioideae</taxon>
        <taxon>Atripliceae</taxon>
        <taxon>Chenopodium</taxon>
    </lineage>
</organism>
<evidence type="ECO:0000313" key="1">
    <source>
        <dbReference type="EnsemblPlants" id="AUR62031896-RA:cds"/>
    </source>
</evidence>
<protein>
    <submittedName>
        <fullName evidence="1">Uncharacterized protein</fullName>
    </submittedName>
</protein>
<dbReference type="OMA" id="NPFFTCA"/>
<evidence type="ECO:0000313" key="2">
    <source>
        <dbReference type="Proteomes" id="UP000596660"/>
    </source>
</evidence>
<sequence length="173" mass="19700">MDLNFMMKRGKIAGKKALGNLMFHNNNHLFSTQYGVGGSSNLTNNAREYEFSCSNTPLYHRYFTNKRKNHHHQNNDHYYMPSPFPLEDGQNYNIEDVNNVLEMILRNDKAAGGVSAPSPALPGVGFGQSPTVQPLRITDSPFLIQNKDHDDEHVDQAAEDFIKDFYSQLKHQN</sequence>
<dbReference type="Gramene" id="AUR62031896-RA">
    <property type="protein sequence ID" value="AUR62031896-RA:cds"/>
    <property type="gene ID" value="AUR62031896"/>
</dbReference>
<reference evidence="1" key="2">
    <citation type="submission" date="2021-03" db="UniProtKB">
        <authorList>
            <consortium name="EnsemblPlants"/>
        </authorList>
    </citation>
    <scope>IDENTIFICATION</scope>
</reference>
<dbReference type="PANTHER" id="PTHR33265">
    <property type="entry name" value="AVR9/CF-9 RAPIDLY ELICITED PROTEIN-RELATED"/>
    <property type="match status" value="1"/>
</dbReference>
<accession>A0A803MLT4</accession>